<keyword evidence="3" id="KW-0804">Transcription</keyword>
<proteinExistence type="predicted"/>
<keyword evidence="2 4" id="KW-0238">DNA-binding</keyword>
<evidence type="ECO:0000313" key="7">
    <source>
        <dbReference type="Proteomes" id="UP000293342"/>
    </source>
</evidence>
<gene>
    <name evidence="6" type="ORF">E0H75_08520</name>
</gene>
<reference evidence="6 7" key="1">
    <citation type="submission" date="2019-02" db="EMBL/GenBank/DDBJ databases">
        <title>Kribbella capetownensis sp. nov. and Kribbella speibonae sp. nov., isolated from soil.</title>
        <authorList>
            <person name="Curtis S.M."/>
            <person name="Norton I."/>
            <person name="Everest G.J."/>
            <person name="Meyers P.R."/>
        </authorList>
    </citation>
    <scope>NUCLEOTIDE SEQUENCE [LARGE SCALE GENOMIC DNA]</scope>
    <source>
        <strain evidence="6 7">YM53</strain>
    </source>
</reference>
<dbReference type="PROSITE" id="PS50977">
    <property type="entry name" value="HTH_TETR_2"/>
    <property type="match status" value="1"/>
</dbReference>
<dbReference type="InterPro" id="IPR023772">
    <property type="entry name" value="DNA-bd_HTH_TetR-type_CS"/>
</dbReference>
<dbReference type="Gene3D" id="1.10.10.60">
    <property type="entry name" value="Homeodomain-like"/>
    <property type="match status" value="1"/>
</dbReference>
<evidence type="ECO:0000313" key="6">
    <source>
        <dbReference type="EMBL" id="TCC53710.1"/>
    </source>
</evidence>
<feature type="domain" description="HTH tetR-type" evidence="5">
    <location>
        <begin position="13"/>
        <end position="73"/>
    </location>
</feature>
<dbReference type="PROSITE" id="PS01081">
    <property type="entry name" value="HTH_TETR_1"/>
    <property type="match status" value="1"/>
</dbReference>
<accession>A0A4R0K323</accession>
<dbReference type="PRINTS" id="PR00455">
    <property type="entry name" value="HTHTETR"/>
</dbReference>
<dbReference type="RefSeq" id="WP_131512624.1">
    <property type="nucleotide sequence ID" value="NZ_SJKD01000001.1"/>
</dbReference>
<evidence type="ECO:0000256" key="2">
    <source>
        <dbReference type="ARBA" id="ARBA00023125"/>
    </source>
</evidence>
<organism evidence="6 7">
    <name type="scientific">Kribbella capetownensis</name>
    <dbReference type="NCBI Taxonomy" id="1572659"/>
    <lineage>
        <taxon>Bacteria</taxon>
        <taxon>Bacillati</taxon>
        <taxon>Actinomycetota</taxon>
        <taxon>Actinomycetes</taxon>
        <taxon>Propionibacteriales</taxon>
        <taxon>Kribbellaceae</taxon>
        <taxon>Kribbella</taxon>
    </lineage>
</organism>
<sequence>MKDADGLRARKKRETRERIAAAARELFVAHGFDAVTVIDVARAAQVSEATVFNYFPTKDDLFFGGGLEQFQAATLAAVGDRPAGESAIGAFRRFTIANVAHAADPGAVDLITTAARVVAGSPSLQAREREIVAATTDALATLLRSEGTGRMESWAIANALVGVQRSIVTEVRAEVLAGRHGPQLVARVQLGADILLARLESAFHG</sequence>
<feature type="DNA-binding region" description="H-T-H motif" evidence="4">
    <location>
        <begin position="36"/>
        <end position="55"/>
    </location>
</feature>
<dbReference type="EMBL" id="SJKD01000001">
    <property type="protein sequence ID" value="TCC53710.1"/>
    <property type="molecule type" value="Genomic_DNA"/>
</dbReference>
<name>A0A4R0K323_9ACTN</name>
<dbReference type="AlphaFoldDB" id="A0A4R0K323"/>
<evidence type="ECO:0000259" key="5">
    <source>
        <dbReference type="PROSITE" id="PS50977"/>
    </source>
</evidence>
<evidence type="ECO:0000256" key="3">
    <source>
        <dbReference type="ARBA" id="ARBA00023163"/>
    </source>
</evidence>
<dbReference type="GO" id="GO:0000976">
    <property type="term" value="F:transcription cis-regulatory region binding"/>
    <property type="evidence" value="ECO:0007669"/>
    <property type="project" value="TreeGrafter"/>
</dbReference>
<dbReference type="PANTHER" id="PTHR30055">
    <property type="entry name" value="HTH-TYPE TRANSCRIPTIONAL REGULATOR RUTR"/>
    <property type="match status" value="1"/>
</dbReference>
<dbReference type="GO" id="GO:0003700">
    <property type="term" value="F:DNA-binding transcription factor activity"/>
    <property type="evidence" value="ECO:0007669"/>
    <property type="project" value="TreeGrafter"/>
</dbReference>
<evidence type="ECO:0000256" key="4">
    <source>
        <dbReference type="PROSITE-ProRule" id="PRU00335"/>
    </source>
</evidence>
<dbReference type="PANTHER" id="PTHR30055:SF234">
    <property type="entry name" value="HTH-TYPE TRANSCRIPTIONAL REGULATOR BETI"/>
    <property type="match status" value="1"/>
</dbReference>
<keyword evidence="7" id="KW-1185">Reference proteome</keyword>
<comment type="caution">
    <text evidence="6">The sequence shown here is derived from an EMBL/GenBank/DDBJ whole genome shotgun (WGS) entry which is preliminary data.</text>
</comment>
<dbReference type="InterPro" id="IPR050109">
    <property type="entry name" value="HTH-type_TetR-like_transc_reg"/>
</dbReference>
<protein>
    <submittedName>
        <fullName evidence="6">TetR family transcriptional regulator</fullName>
    </submittedName>
</protein>
<dbReference type="OrthoDB" id="3211155at2"/>
<dbReference type="Gene3D" id="1.10.357.10">
    <property type="entry name" value="Tetracycline Repressor, domain 2"/>
    <property type="match status" value="1"/>
</dbReference>
<dbReference type="InterPro" id="IPR001647">
    <property type="entry name" value="HTH_TetR"/>
</dbReference>
<dbReference type="InterPro" id="IPR009057">
    <property type="entry name" value="Homeodomain-like_sf"/>
</dbReference>
<dbReference type="Proteomes" id="UP000293342">
    <property type="component" value="Unassembled WGS sequence"/>
</dbReference>
<evidence type="ECO:0000256" key="1">
    <source>
        <dbReference type="ARBA" id="ARBA00023015"/>
    </source>
</evidence>
<dbReference type="SUPFAM" id="SSF46689">
    <property type="entry name" value="Homeodomain-like"/>
    <property type="match status" value="1"/>
</dbReference>
<dbReference type="Pfam" id="PF00440">
    <property type="entry name" value="TetR_N"/>
    <property type="match status" value="1"/>
</dbReference>
<keyword evidence="1" id="KW-0805">Transcription regulation</keyword>